<comment type="caution">
    <text evidence="2">The sequence shown here is derived from an EMBL/GenBank/DDBJ whole genome shotgun (WGS) entry which is preliminary data.</text>
</comment>
<feature type="region of interest" description="Disordered" evidence="1">
    <location>
        <begin position="377"/>
        <end position="424"/>
    </location>
</feature>
<feature type="compositionally biased region" description="Basic and acidic residues" evidence="1">
    <location>
        <begin position="394"/>
        <end position="406"/>
    </location>
</feature>
<reference evidence="2" key="1">
    <citation type="submission" date="2022-06" db="EMBL/GenBank/DDBJ databases">
        <title>Genome Sequence of Candolleomyces eurysporus.</title>
        <authorList>
            <person name="Buettner E."/>
        </authorList>
    </citation>
    <scope>NUCLEOTIDE SEQUENCE</scope>
    <source>
        <strain evidence="2">VTCC 930004</strain>
    </source>
</reference>
<keyword evidence="3" id="KW-1185">Reference proteome</keyword>
<sequence length="632" mass="71387">MLRASGEWWVDVGAEISSLQQRCLAWRTDKHASLAQLVLKIPACHARRITDLGSSKYYRDPASHLVGASGFRITPGVQAEGEFEAQYVQAYTTDKALTYALDNGKVSKYITAGQLLNGKGEAYISGLYDVYRQGADQNFSTARIELRVPIEHAANVLVDVDLDELRRCLLSFPRWVWWGTKAWRAQACKFTDDWQRGGPTDLRMTDSALYLTAGLAWLLNGIHSTPDTGPSARELMNAILPRVRRSEVEPHQLPFPISLYEDEEMMDDEDEDEDYEEVGGAFITRSAADAEDATQLESLARGRSLVPCVPYGLFFLRPLRSGVPVPRLVAKNITMSDKAVRFLFGKSKTDILMHFRSSQVSIPRDSTRLHNRTHQELMDAPDPAEGSSFILETNGHELDPPLRDDGSDIVMSDEDSRDDPLGTGLDNQMERCFRQFFRDVIKLVPNRRHARDGTYCAIPRDQLENTTIATFQNANLCDIFNDVQWLVATGEEWKQCFDHLWPAKGVKKEGTVQNYGNAAYYKLWEAMTERMTDDTAKAARKSLWELFNTLEWAPNALCDRIWATRSKDPRFKHTTGISKGTPAPQVLMRNRRPTWTPRLPRRLLVSFYPIAHVCVSTGTIGSVHPPISINSL</sequence>
<protein>
    <submittedName>
        <fullName evidence="2">Uncharacterized protein</fullName>
    </submittedName>
</protein>
<accession>A0A9W8JDY5</accession>
<feature type="non-terminal residue" evidence="2">
    <location>
        <position position="1"/>
    </location>
</feature>
<dbReference type="OrthoDB" id="3261690at2759"/>
<name>A0A9W8JDY5_9AGAR</name>
<proteinExistence type="predicted"/>
<dbReference type="EMBL" id="JANBPK010000758">
    <property type="protein sequence ID" value="KAJ2932832.1"/>
    <property type="molecule type" value="Genomic_DNA"/>
</dbReference>
<gene>
    <name evidence="2" type="ORF">H1R20_g4263</name>
</gene>
<dbReference type="Proteomes" id="UP001140091">
    <property type="component" value="Unassembled WGS sequence"/>
</dbReference>
<organism evidence="2 3">
    <name type="scientific">Candolleomyces eurysporus</name>
    <dbReference type="NCBI Taxonomy" id="2828524"/>
    <lineage>
        <taxon>Eukaryota</taxon>
        <taxon>Fungi</taxon>
        <taxon>Dikarya</taxon>
        <taxon>Basidiomycota</taxon>
        <taxon>Agaricomycotina</taxon>
        <taxon>Agaricomycetes</taxon>
        <taxon>Agaricomycetidae</taxon>
        <taxon>Agaricales</taxon>
        <taxon>Agaricineae</taxon>
        <taxon>Psathyrellaceae</taxon>
        <taxon>Candolleomyces</taxon>
    </lineage>
</organism>
<evidence type="ECO:0000313" key="2">
    <source>
        <dbReference type="EMBL" id="KAJ2932832.1"/>
    </source>
</evidence>
<dbReference type="AlphaFoldDB" id="A0A9W8JDY5"/>
<evidence type="ECO:0000256" key="1">
    <source>
        <dbReference type="SAM" id="MobiDB-lite"/>
    </source>
</evidence>
<evidence type="ECO:0000313" key="3">
    <source>
        <dbReference type="Proteomes" id="UP001140091"/>
    </source>
</evidence>